<evidence type="ECO:0000256" key="11">
    <source>
        <dbReference type="SAM" id="Coils"/>
    </source>
</evidence>
<feature type="coiled-coil region" evidence="11">
    <location>
        <begin position="41"/>
        <end position="88"/>
    </location>
</feature>
<evidence type="ECO:0000313" key="14">
    <source>
        <dbReference type="Proteomes" id="UP001239445"/>
    </source>
</evidence>
<evidence type="ECO:0000256" key="8">
    <source>
        <dbReference type="ARBA" id="ARBA00023242"/>
    </source>
</evidence>
<dbReference type="GO" id="GO:0000822">
    <property type="term" value="F:inositol hexakisphosphate binding"/>
    <property type="evidence" value="ECO:0007669"/>
    <property type="project" value="TreeGrafter"/>
</dbReference>
<dbReference type="EMBL" id="MU839827">
    <property type="protein sequence ID" value="KAK1760453.1"/>
    <property type="molecule type" value="Genomic_DNA"/>
</dbReference>
<evidence type="ECO:0000256" key="2">
    <source>
        <dbReference type="ARBA" id="ARBA00011056"/>
    </source>
</evidence>
<dbReference type="Gene3D" id="1.25.40.510">
    <property type="entry name" value="GLE1-like"/>
    <property type="match status" value="1"/>
</dbReference>
<evidence type="ECO:0000256" key="6">
    <source>
        <dbReference type="ARBA" id="ARBA00023010"/>
    </source>
</evidence>
<keyword evidence="6" id="KW-0811">Translocation</keyword>
<keyword evidence="7" id="KW-0906">Nuclear pore complex</keyword>
<evidence type="ECO:0000256" key="7">
    <source>
        <dbReference type="ARBA" id="ARBA00023132"/>
    </source>
</evidence>
<dbReference type="GO" id="GO:0005543">
    <property type="term" value="F:phospholipid binding"/>
    <property type="evidence" value="ECO:0007669"/>
    <property type="project" value="TreeGrafter"/>
</dbReference>
<dbReference type="GO" id="GO:0005737">
    <property type="term" value="C:cytoplasm"/>
    <property type="evidence" value="ECO:0007669"/>
    <property type="project" value="TreeGrafter"/>
</dbReference>
<evidence type="ECO:0000256" key="3">
    <source>
        <dbReference type="ARBA" id="ARBA00022448"/>
    </source>
</evidence>
<dbReference type="Pfam" id="PF07817">
    <property type="entry name" value="GLE1"/>
    <property type="match status" value="1"/>
</dbReference>
<keyword evidence="4" id="KW-0509">mRNA transport</keyword>
<keyword evidence="8" id="KW-0539">Nucleus</keyword>
<keyword evidence="3" id="KW-0813">Transport</keyword>
<dbReference type="InterPro" id="IPR012476">
    <property type="entry name" value="GLE1"/>
</dbReference>
<evidence type="ECO:0000256" key="12">
    <source>
        <dbReference type="SAM" id="MobiDB-lite"/>
    </source>
</evidence>
<dbReference type="GO" id="GO:0044614">
    <property type="term" value="C:nuclear pore cytoplasmic filaments"/>
    <property type="evidence" value="ECO:0007669"/>
    <property type="project" value="TreeGrafter"/>
</dbReference>
<proteinExistence type="inferred from homology"/>
<comment type="similarity">
    <text evidence="2">Belongs to the GLE1 family.</text>
</comment>
<keyword evidence="5" id="KW-0653">Protein transport</keyword>
<sequence>MAGSSPAPRRSHQWQSPQRSAVLGDILNDDRNSESRHRILLEAAKKEHDRVREEAERVYRDHLQKEEHAKLLAERKKEEERIRNEELLAAERFRLLALKEKKVEIPEIPPTPTAPEPVKKTAPASTTPGQTPTANGTNGTPASPPTLPPLKSGNIFGLPKPQATSQSTSLPSLTGLLAKTPAPTAPASQAPSTVAGGSSLFGANAQANGVKPPSVQDVATETTLDRHSVIHKNLKTLRKSLADQAKSNKALKDRMGDMRREIRKSVGQLTGGAPGVNRTQQSKITGLLREALANNVQSQLVDPSDYVIEPRPATGQNAGPLPSLFLYLLNIFSKATISQFINEAAARPETADPVGVCVAATFSEPDFHWRGAPLIDILLAKFRIVCPVLFGYRGSEKTEQGRARLGWWKDNGRWVPEQQHMDRMTGLGAGFAAISLRKFAMSKKQNPYPPRNYWSAMARIVNTPPADMSSTQCVVLKSMIQNYEIKFIEAYGNAALAALRLCLVEFPARAVDKTPAVHSLEVLGQLLRKDAGLVLG</sequence>
<dbReference type="GO" id="GO:0015031">
    <property type="term" value="P:protein transport"/>
    <property type="evidence" value="ECO:0007669"/>
    <property type="project" value="UniProtKB-KW"/>
</dbReference>
<keyword evidence="11" id="KW-0175">Coiled coil</keyword>
<accession>A0AAJ0FEK3</accession>
<name>A0AAJ0FEK3_9PEZI</name>
<dbReference type="PANTHER" id="PTHR12960:SF0">
    <property type="entry name" value="MRNA EXPORT FACTOR GLE1"/>
    <property type="match status" value="1"/>
</dbReference>
<reference evidence="13" key="1">
    <citation type="submission" date="2023-06" db="EMBL/GenBank/DDBJ databases">
        <title>Genome-scale phylogeny and comparative genomics of the fungal order Sordariales.</title>
        <authorList>
            <consortium name="Lawrence Berkeley National Laboratory"/>
            <person name="Hensen N."/>
            <person name="Bonometti L."/>
            <person name="Westerberg I."/>
            <person name="Brannstrom I.O."/>
            <person name="Guillou S."/>
            <person name="Cros-Aarteil S."/>
            <person name="Calhoun S."/>
            <person name="Haridas S."/>
            <person name="Kuo A."/>
            <person name="Mondo S."/>
            <person name="Pangilinan J."/>
            <person name="Riley R."/>
            <person name="Labutti K."/>
            <person name="Andreopoulos B."/>
            <person name="Lipzen A."/>
            <person name="Chen C."/>
            <person name="Yanf M."/>
            <person name="Daum C."/>
            <person name="Ng V."/>
            <person name="Clum A."/>
            <person name="Steindorff A."/>
            <person name="Ohm R."/>
            <person name="Martin F."/>
            <person name="Silar P."/>
            <person name="Natvig D."/>
            <person name="Lalanne C."/>
            <person name="Gautier V."/>
            <person name="Ament-Velasquez S.L."/>
            <person name="Kruys A."/>
            <person name="Hutchinson M.I."/>
            <person name="Powell A.J."/>
            <person name="Barry K."/>
            <person name="Miller A.N."/>
            <person name="Grigoriev I.V."/>
            <person name="Debuchy R."/>
            <person name="Gladieux P."/>
            <person name="Thoren M.H."/>
            <person name="Johannesson H."/>
        </authorList>
    </citation>
    <scope>NUCLEOTIDE SEQUENCE</scope>
    <source>
        <strain evidence="13">PSN4</strain>
    </source>
</reference>
<dbReference type="GO" id="GO:0031369">
    <property type="term" value="F:translation initiation factor binding"/>
    <property type="evidence" value="ECO:0007669"/>
    <property type="project" value="TreeGrafter"/>
</dbReference>
<evidence type="ECO:0000256" key="4">
    <source>
        <dbReference type="ARBA" id="ARBA00022816"/>
    </source>
</evidence>
<dbReference type="Proteomes" id="UP001239445">
    <property type="component" value="Unassembled WGS sequence"/>
</dbReference>
<keyword evidence="14" id="KW-1185">Reference proteome</keyword>
<dbReference type="InterPro" id="IPR038506">
    <property type="entry name" value="GLE1-like_sf"/>
</dbReference>
<evidence type="ECO:0000256" key="1">
    <source>
        <dbReference type="ARBA" id="ARBA00004567"/>
    </source>
</evidence>
<feature type="compositionally biased region" description="Polar residues" evidence="12">
    <location>
        <begin position="162"/>
        <end position="172"/>
    </location>
</feature>
<feature type="region of interest" description="Disordered" evidence="12">
    <location>
        <begin position="106"/>
        <end position="194"/>
    </location>
</feature>
<feature type="compositionally biased region" description="Polar residues" evidence="12">
    <location>
        <begin position="125"/>
        <end position="141"/>
    </location>
</feature>
<evidence type="ECO:0000256" key="5">
    <source>
        <dbReference type="ARBA" id="ARBA00022927"/>
    </source>
</evidence>
<dbReference type="PANTHER" id="PTHR12960">
    <property type="entry name" value="GLE-1-RELATED"/>
    <property type="match status" value="1"/>
</dbReference>
<dbReference type="AlphaFoldDB" id="A0AAJ0FEK3"/>
<evidence type="ECO:0000256" key="10">
    <source>
        <dbReference type="ARBA" id="ARBA00029983"/>
    </source>
</evidence>
<organism evidence="13 14">
    <name type="scientific">Echria macrotheca</name>
    <dbReference type="NCBI Taxonomy" id="438768"/>
    <lineage>
        <taxon>Eukaryota</taxon>
        <taxon>Fungi</taxon>
        <taxon>Dikarya</taxon>
        <taxon>Ascomycota</taxon>
        <taxon>Pezizomycotina</taxon>
        <taxon>Sordariomycetes</taxon>
        <taxon>Sordariomycetidae</taxon>
        <taxon>Sordariales</taxon>
        <taxon>Schizotheciaceae</taxon>
        <taxon>Echria</taxon>
    </lineage>
</organism>
<feature type="region of interest" description="Disordered" evidence="12">
    <location>
        <begin position="1"/>
        <end position="32"/>
    </location>
</feature>
<comment type="subcellular location">
    <subcellularLocation>
        <location evidence="1">Nucleus</location>
        <location evidence="1">Nuclear pore complex</location>
    </subcellularLocation>
</comment>
<comment type="caution">
    <text evidence="13">The sequence shown here is derived from an EMBL/GenBank/DDBJ whole genome shotgun (WGS) entry which is preliminary data.</text>
</comment>
<dbReference type="GO" id="GO:0016973">
    <property type="term" value="P:poly(A)+ mRNA export from nucleus"/>
    <property type="evidence" value="ECO:0007669"/>
    <property type="project" value="InterPro"/>
</dbReference>
<evidence type="ECO:0000256" key="9">
    <source>
        <dbReference type="ARBA" id="ARBA00026227"/>
    </source>
</evidence>
<evidence type="ECO:0000313" key="13">
    <source>
        <dbReference type="EMBL" id="KAK1760453.1"/>
    </source>
</evidence>
<gene>
    <name evidence="13" type="ORF">QBC47DRAFT_367152</name>
</gene>
<protein>
    <recommendedName>
        <fullName evidence="9">mRNA export factor GLE1</fullName>
    </recommendedName>
    <alternativeName>
        <fullName evidence="10">Nucleoporin GLE1</fullName>
    </alternativeName>
</protein>
<feature type="compositionally biased region" description="Low complexity" evidence="12">
    <location>
        <begin position="180"/>
        <end position="193"/>
    </location>
</feature>